<dbReference type="EMBL" id="CAADIN010000014">
    <property type="protein sequence ID" value="VFR86242.1"/>
    <property type="molecule type" value="Genomic_DNA"/>
</dbReference>
<protein>
    <submittedName>
        <fullName evidence="3">Uncharacterized protein</fullName>
    </submittedName>
</protein>
<accession>A0A484UIF8</accession>
<keyword evidence="1" id="KW-0472">Membrane</keyword>
<gene>
    <name evidence="2" type="ORF">ISE1_2721</name>
    <name evidence="3" type="ORF">ISE2_4471</name>
</gene>
<feature type="transmembrane region" description="Helical" evidence="1">
    <location>
        <begin position="20"/>
        <end position="42"/>
    </location>
</feature>
<keyword evidence="1" id="KW-1133">Transmembrane helix</keyword>
<proteinExistence type="predicted"/>
<organism evidence="3">
    <name type="scientific">plant metagenome</name>
    <dbReference type="NCBI Taxonomy" id="1297885"/>
    <lineage>
        <taxon>unclassified sequences</taxon>
        <taxon>metagenomes</taxon>
        <taxon>organismal metagenomes</taxon>
    </lineage>
</organism>
<sequence length="70" mass="7765">MKESSQMLRAWHSRSILANLMSLVFFAVASTVIFTVACLRGLSFSQYGPGFIGVFMTGVLIVKINSMFQQ</sequence>
<name>A0A484UIF8_9ZZZZ</name>
<dbReference type="AlphaFoldDB" id="A0A484UIF8"/>
<reference evidence="3" key="1">
    <citation type="submission" date="2019-03" db="EMBL/GenBank/DDBJ databases">
        <authorList>
            <person name="Danneels B."/>
        </authorList>
    </citation>
    <scope>NUCLEOTIDE SEQUENCE</scope>
</reference>
<dbReference type="EMBL" id="CAADIM010000018">
    <property type="protein sequence ID" value="VFR81215.1"/>
    <property type="molecule type" value="Genomic_DNA"/>
</dbReference>
<evidence type="ECO:0000256" key="1">
    <source>
        <dbReference type="SAM" id="Phobius"/>
    </source>
</evidence>
<feature type="transmembrane region" description="Helical" evidence="1">
    <location>
        <begin position="48"/>
        <end position="68"/>
    </location>
</feature>
<evidence type="ECO:0000313" key="2">
    <source>
        <dbReference type="EMBL" id="VFR81215.1"/>
    </source>
</evidence>
<evidence type="ECO:0000313" key="3">
    <source>
        <dbReference type="EMBL" id="VFR86242.1"/>
    </source>
</evidence>
<keyword evidence="1" id="KW-0812">Transmembrane</keyword>